<evidence type="ECO:0000313" key="1">
    <source>
        <dbReference type="EMBL" id="KAJ7752433.1"/>
    </source>
</evidence>
<sequence>MAGIPREHTDWMMRRFTGRTTRLVFDDYVSDAFDIVDGLDQGDPHSVLCYLFFNSPLARLDENSGIYIDDYHALAIGDSLRETTRAITELVTKQGGVDEWGVTHNSQFGAAK</sequence>
<accession>A0AAD7N9H6</accession>
<keyword evidence="2" id="KW-1185">Reference proteome</keyword>
<name>A0AAD7N9H6_9AGAR</name>
<organism evidence="1 2">
    <name type="scientific">Mycena maculata</name>
    <dbReference type="NCBI Taxonomy" id="230809"/>
    <lineage>
        <taxon>Eukaryota</taxon>
        <taxon>Fungi</taxon>
        <taxon>Dikarya</taxon>
        <taxon>Basidiomycota</taxon>
        <taxon>Agaricomycotina</taxon>
        <taxon>Agaricomycetes</taxon>
        <taxon>Agaricomycetidae</taxon>
        <taxon>Agaricales</taxon>
        <taxon>Marasmiineae</taxon>
        <taxon>Mycenaceae</taxon>
        <taxon>Mycena</taxon>
    </lineage>
</organism>
<evidence type="ECO:0008006" key="3">
    <source>
        <dbReference type="Google" id="ProtNLM"/>
    </source>
</evidence>
<protein>
    <recommendedName>
        <fullName evidence="3">Reverse transcriptase domain-containing protein</fullName>
    </recommendedName>
</protein>
<proteinExistence type="predicted"/>
<dbReference type="Proteomes" id="UP001215280">
    <property type="component" value="Unassembled WGS sequence"/>
</dbReference>
<comment type="caution">
    <text evidence="1">The sequence shown here is derived from an EMBL/GenBank/DDBJ whole genome shotgun (WGS) entry which is preliminary data.</text>
</comment>
<feature type="non-terminal residue" evidence="1">
    <location>
        <position position="112"/>
    </location>
</feature>
<dbReference type="EMBL" id="JARJLG010000074">
    <property type="protein sequence ID" value="KAJ7752433.1"/>
    <property type="molecule type" value="Genomic_DNA"/>
</dbReference>
<dbReference type="AlphaFoldDB" id="A0AAD7N9H6"/>
<evidence type="ECO:0000313" key="2">
    <source>
        <dbReference type="Proteomes" id="UP001215280"/>
    </source>
</evidence>
<gene>
    <name evidence="1" type="ORF">DFH07DRAFT_684194</name>
</gene>
<reference evidence="1" key="1">
    <citation type="submission" date="2023-03" db="EMBL/GenBank/DDBJ databases">
        <title>Massive genome expansion in bonnet fungi (Mycena s.s.) driven by repeated elements and novel gene families across ecological guilds.</title>
        <authorList>
            <consortium name="Lawrence Berkeley National Laboratory"/>
            <person name="Harder C.B."/>
            <person name="Miyauchi S."/>
            <person name="Viragh M."/>
            <person name="Kuo A."/>
            <person name="Thoen E."/>
            <person name="Andreopoulos B."/>
            <person name="Lu D."/>
            <person name="Skrede I."/>
            <person name="Drula E."/>
            <person name="Henrissat B."/>
            <person name="Morin E."/>
            <person name="Kohler A."/>
            <person name="Barry K."/>
            <person name="LaButti K."/>
            <person name="Morin E."/>
            <person name="Salamov A."/>
            <person name="Lipzen A."/>
            <person name="Mereny Z."/>
            <person name="Hegedus B."/>
            <person name="Baldrian P."/>
            <person name="Stursova M."/>
            <person name="Weitz H."/>
            <person name="Taylor A."/>
            <person name="Grigoriev I.V."/>
            <person name="Nagy L.G."/>
            <person name="Martin F."/>
            <person name="Kauserud H."/>
        </authorList>
    </citation>
    <scope>NUCLEOTIDE SEQUENCE</scope>
    <source>
        <strain evidence="1">CBHHK188m</strain>
    </source>
</reference>